<protein>
    <recommendedName>
        <fullName evidence="3">Signal peptidase I</fullName>
        <ecNumber evidence="3">3.4.21.89</ecNumber>
    </recommendedName>
</protein>
<dbReference type="PANTHER" id="PTHR43390:SF1">
    <property type="entry name" value="CHLOROPLAST PROCESSING PEPTIDASE"/>
    <property type="match status" value="1"/>
</dbReference>
<feature type="domain" description="Peptidase S26" evidence="4">
    <location>
        <begin position="8"/>
        <end position="158"/>
    </location>
</feature>
<dbReference type="NCBIfam" id="TIGR02227">
    <property type="entry name" value="sigpep_I_bact"/>
    <property type="match status" value="1"/>
</dbReference>
<dbReference type="AlphaFoldDB" id="A0A1Q8E9Y6"/>
<evidence type="ECO:0000313" key="6">
    <source>
        <dbReference type="Proteomes" id="UP000186890"/>
    </source>
</evidence>
<evidence type="ECO:0000256" key="2">
    <source>
        <dbReference type="ARBA" id="ARBA00009370"/>
    </source>
</evidence>
<keyword evidence="3" id="KW-0645">Protease</keyword>
<organism evidence="5 6">
    <name type="scientific">Streptococcus cuniculi</name>
    <dbReference type="NCBI Taxonomy" id="1432788"/>
    <lineage>
        <taxon>Bacteria</taxon>
        <taxon>Bacillati</taxon>
        <taxon>Bacillota</taxon>
        <taxon>Bacilli</taxon>
        <taxon>Lactobacillales</taxon>
        <taxon>Streptococcaceae</taxon>
        <taxon>Streptococcus</taxon>
    </lineage>
</organism>
<gene>
    <name evidence="5" type="ORF">BU202_02995</name>
</gene>
<keyword evidence="6" id="KW-1185">Reference proteome</keyword>
<dbReference type="InterPro" id="IPR000223">
    <property type="entry name" value="Pept_S26A_signal_pept_1"/>
</dbReference>
<proteinExistence type="inferred from homology"/>
<dbReference type="InterPro" id="IPR036286">
    <property type="entry name" value="LexA/Signal_pep-like_sf"/>
</dbReference>
<evidence type="ECO:0000256" key="1">
    <source>
        <dbReference type="ARBA" id="ARBA00004401"/>
    </source>
</evidence>
<dbReference type="EMBL" id="MSJM01000002">
    <property type="protein sequence ID" value="OLF48600.1"/>
    <property type="molecule type" value="Genomic_DNA"/>
</dbReference>
<dbReference type="Proteomes" id="UP000186890">
    <property type="component" value="Unassembled WGS sequence"/>
</dbReference>
<dbReference type="GO" id="GO:0005886">
    <property type="term" value="C:plasma membrane"/>
    <property type="evidence" value="ECO:0007669"/>
    <property type="project" value="UniProtKB-SubCell"/>
</dbReference>
<dbReference type="RefSeq" id="WP_075104321.1">
    <property type="nucleotide sequence ID" value="NZ_MSJM01000002.1"/>
</dbReference>
<dbReference type="GO" id="GO:0004252">
    <property type="term" value="F:serine-type endopeptidase activity"/>
    <property type="evidence" value="ECO:0007669"/>
    <property type="project" value="InterPro"/>
</dbReference>
<comment type="catalytic activity">
    <reaction evidence="3">
        <text>Cleavage of hydrophobic, N-terminal signal or leader sequences from secreted and periplasmic proteins.</text>
        <dbReference type="EC" id="3.4.21.89"/>
    </reaction>
</comment>
<keyword evidence="3" id="KW-0378">Hydrolase</keyword>
<feature type="transmembrane region" description="Helical" evidence="3">
    <location>
        <begin position="6"/>
        <end position="27"/>
    </location>
</feature>
<dbReference type="GO" id="GO:0006465">
    <property type="term" value="P:signal peptide processing"/>
    <property type="evidence" value="ECO:0007669"/>
    <property type="project" value="InterPro"/>
</dbReference>
<keyword evidence="3" id="KW-1133">Transmembrane helix</keyword>
<dbReference type="OrthoDB" id="9802919at2"/>
<dbReference type="Pfam" id="PF10502">
    <property type="entry name" value="Peptidase_S26"/>
    <property type="match status" value="1"/>
</dbReference>
<evidence type="ECO:0000259" key="4">
    <source>
        <dbReference type="Pfam" id="PF10502"/>
    </source>
</evidence>
<comment type="similarity">
    <text evidence="2 3">Belongs to the peptidase S26 family.</text>
</comment>
<keyword evidence="3" id="KW-0812">Transmembrane</keyword>
<keyword evidence="3" id="KW-0472">Membrane</keyword>
<dbReference type="PANTHER" id="PTHR43390">
    <property type="entry name" value="SIGNAL PEPTIDASE I"/>
    <property type="match status" value="1"/>
</dbReference>
<reference evidence="6" key="1">
    <citation type="submission" date="2016-12" db="EMBL/GenBank/DDBJ databases">
        <authorList>
            <person name="Gulvik C.A."/>
        </authorList>
    </citation>
    <scope>NUCLEOTIDE SEQUENCE [LARGE SCALE GENOMIC DNA]</scope>
    <source>
        <strain evidence="6">NED12-00049-6B</strain>
    </source>
</reference>
<evidence type="ECO:0000313" key="5">
    <source>
        <dbReference type="EMBL" id="OLF48600.1"/>
    </source>
</evidence>
<sequence>MAKRDFIHRIIIIGLLVLGLIALRIWVFEPVTITKEMANQYLKEDDIIIAVKGKELEYGDFVLYQVDGAEHVGRIIAKEGDSVTYMDDVLYRNNEIVEETYLSKSANHQDYYTEDVIVPRLEKKNYWILNDIRTNHEDSRTLGLISSKQVIGRLTFRVSPIGEFGFIDIGLTQK</sequence>
<dbReference type="SUPFAM" id="SSF51306">
    <property type="entry name" value="LexA/Signal peptidase"/>
    <property type="match status" value="1"/>
</dbReference>
<comment type="subcellular location">
    <subcellularLocation>
        <location evidence="1">Cell membrane</location>
        <topology evidence="1">Single-pass type II membrane protein</topology>
    </subcellularLocation>
    <subcellularLocation>
        <location evidence="3">Membrane</location>
        <topology evidence="3">Single-pass type II membrane protein</topology>
    </subcellularLocation>
</comment>
<accession>A0A1Q8E9Y6</accession>
<dbReference type="InterPro" id="IPR019533">
    <property type="entry name" value="Peptidase_S26"/>
</dbReference>
<name>A0A1Q8E9Y6_9STRE</name>
<dbReference type="Gene3D" id="2.10.109.10">
    <property type="entry name" value="Umud Fragment, subunit A"/>
    <property type="match status" value="1"/>
</dbReference>
<dbReference type="GO" id="GO:0009003">
    <property type="term" value="F:signal peptidase activity"/>
    <property type="evidence" value="ECO:0007669"/>
    <property type="project" value="UniProtKB-EC"/>
</dbReference>
<comment type="caution">
    <text evidence="5">The sequence shown here is derived from an EMBL/GenBank/DDBJ whole genome shotgun (WGS) entry which is preliminary data.</text>
</comment>
<dbReference type="EC" id="3.4.21.89" evidence="3"/>
<evidence type="ECO:0000256" key="3">
    <source>
        <dbReference type="RuleBase" id="RU362042"/>
    </source>
</evidence>